<proteinExistence type="predicted"/>
<comment type="caution">
    <text evidence="2">The sequence shown here is derived from an EMBL/GenBank/DDBJ whole genome shotgun (WGS) entry which is preliminary data.</text>
</comment>
<dbReference type="VEuPathDB" id="FungiDB:A1Q1_03489"/>
<dbReference type="EMBL" id="ALBS01000233">
    <property type="protein sequence ID" value="EJT47712.1"/>
    <property type="molecule type" value="Genomic_DNA"/>
</dbReference>
<dbReference type="Proteomes" id="UP000002748">
    <property type="component" value="Unassembled WGS sequence"/>
</dbReference>
<evidence type="ECO:0000313" key="2">
    <source>
        <dbReference type="EMBL" id="EJT47712.1"/>
    </source>
</evidence>
<dbReference type="GeneID" id="25987002"/>
<sequence>MTLKSGYINPDPIANPTVLGKQEVPIAPLSCWAVGVIGSVLTFPTQLDQERLQKAVAKAASYWPVVAGRYVKATVPGTEFASPIPFDTQSVDAEYPYADRAVVQDDLGEYVTPLRDDFFVAGADAPLVTVRFTTLKTGSALGVNWSHVLGDAAAFSRFLEDVSIFYNLPYTDLESDEVPTFQPHVRLPPATDAIKEQFKIPILTRLPIGDVFKGYTDSVAQSQRFTVNLTPDDVAHIAAVRLPGDKVTDNDLVCAWWCSVLERAGQPLDWVVQTMNGEPAFPRNLPTLSANVAQQRQIFIPPRGTIKGAQSKPGTRVLQIARAIRGGMHALQNDPELTLGWLSNAAYEIGTAAHENTSFCLVPEASGVVLNSNWRYDWAVKFGQPSAAYHTGGSFPRILRVFRANPVEGQSEEDRAVELAFRVPSGPAVEAVQKVIDDERARWKAEGPVHEHEDEDEEPEVKSFSMHSTVAREPWGGYGN</sequence>
<name>J6EXZ5_TRIAS</name>
<organism evidence="2 3">
    <name type="scientific">Trichosporon asahii var. asahii (strain ATCC 90039 / CBS 2479 / JCM 2466 / KCTC 7840 / NBRC 103889/ NCYC 2677 / UAMH 7654)</name>
    <name type="common">Yeast</name>
    <dbReference type="NCBI Taxonomy" id="1186058"/>
    <lineage>
        <taxon>Eukaryota</taxon>
        <taxon>Fungi</taxon>
        <taxon>Dikarya</taxon>
        <taxon>Basidiomycota</taxon>
        <taxon>Agaricomycotina</taxon>
        <taxon>Tremellomycetes</taxon>
        <taxon>Trichosporonales</taxon>
        <taxon>Trichosporonaceae</taxon>
        <taxon>Trichosporon</taxon>
    </lineage>
</organism>
<dbReference type="HOGENOM" id="CLU_048752_0_0_1"/>
<gene>
    <name evidence="2" type="ORF">A1Q1_03489</name>
</gene>
<dbReference type="InterPro" id="IPR023213">
    <property type="entry name" value="CAT-like_dom_sf"/>
</dbReference>
<dbReference type="AlphaFoldDB" id="J6EXZ5"/>
<evidence type="ECO:0000313" key="3">
    <source>
        <dbReference type="Proteomes" id="UP000002748"/>
    </source>
</evidence>
<dbReference type="KEGG" id="tasa:A1Q1_03489"/>
<evidence type="ECO:0008006" key="4">
    <source>
        <dbReference type="Google" id="ProtNLM"/>
    </source>
</evidence>
<accession>J6EXZ5</accession>
<dbReference type="Gene3D" id="3.30.559.10">
    <property type="entry name" value="Chloramphenicol acetyltransferase-like domain"/>
    <property type="match status" value="1"/>
</dbReference>
<dbReference type="RefSeq" id="XP_014178762.1">
    <property type="nucleotide sequence ID" value="XM_014323287.1"/>
</dbReference>
<dbReference type="OrthoDB" id="2581980at2759"/>
<reference evidence="2 3" key="1">
    <citation type="journal article" date="2012" name="Eukaryot. Cell">
        <title>Draft genome sequence of CBS 2479, the standard type strain of Trichosporon asahii.</title>
        <authorList>
            <person name="Yang R.Y."/>
            <person name="Li H.T."/>
            <person name="Zhu H."/>
            <person name="Zhou G.P."/>
            <person name="Wang M."/>
            <person name="Wang L."/>
        </authorList>
    </citation>
    <scope>NUCLEOTIDE SEQUENCE [LARGE SCALE GENOMIC DNA]</scope>
    <source>
        <strain evidence="3">ATCC 90039 / CBS 2479 / JCM 2466 / KCTC 7840 / NCYC 2677 / UAMH 7654</strain>
    </source>
</reference>
<evidence type="ECO:0000256" key="1">
    <source>
        <dbReference type="SAM" id="MobiDB-lite"/>
    </source>
</evidence>
<feature type="compositionally biased region" description="Basic and acidic residues" evidence="1">
    <location>
        <begin position="442"/>
        <end position="452"/>
    </location>
</feature>
<protein>
    <recommendedName>
        <fullName evidence="4">Transferase family protein</fullName>
    </recommendedName>
</protein>
<feature type="region of interest" description="Disordered" evidence="1">
    <location>
        <begin position="442"/>
        <end position="480"/>
    </location>
</feature>